<evidence type="ECO:0000256" key="1">
    <source>
        <dbReference type="ARBA" id="ARBA00004418"/>
    </source>
</evidence>
<dbReference type="InterPro" id="IPR025997">
    <property type="entry name" value="SBP_2_dom"/>
</dbReference>
<dbReference type="Pfam" id="PF13407">
    <property type="entry name" value="Peripla_BP_4"/>
    <property type="match status" value="1"/>
</dbReference>
<dbReference type="PANTHER" id="PTHR30036:SF1">
    <property type="entry name" value="D-XYLOSE-BINDING PERIPLASMIC PROTEIN"/>
    <property type="match status" value="1"/>
</dbReference>
<accession>A0A3N7HRP6</accession>
<sequence length="355" mass="38780">MRRRHALLALASSLLPLQRALAALPPDKGMVGLSMPTMASLRWVYDGLGMMRALDKLGYRSDLQYANDNVATQVGQIEAMLHKDAKVLVVAAVDGSSLTGVLDRAGKQGVKVVAYDRLIRGTAHVDSYATFDNFQVGVLQAQDIESRLQLKDHPPRHFNLELFAGSADDNNTRFFFDGAMSVLLPYIQSGALSVVSGKTALTDVTTPRWSGALAKARMQTMLGSVYAKKRVDAVLSPYDGISIEILNALKGAGYGQPAQPWPVVTGQDAELASVRSIQREEQSSTVFKDTRELARFTASMVDDIVSGRKPAINDEKTYHNGVKIVPSYLLKPVRVDRANWRAVLLDSGYYKPGQV</sequence>
<dbReference type="OrthoDB" id="9773673at2"/>
<proteinExistence type="inferred from homology"/>
<reference evidence="6 7" key="1">
    <citation type="submission" date="2018-08" db="EMBL/GenBank/DDBJ databases">
        <authorList>
            <person name="Khan S.A."/>
            <person name="Jeon C.O."/>
            <person name="Chun B.H."/>
            <person name="Jeong S.E."/>
        </authorList>
    </citation>
    <scope>NUCLEOTIDE SEQUENCE [LARGE SCALE GENOMIC DNA]</scope>
    <source>
        <strain evidence="6 7">S-16</strain>
    </source>
</reference>
<organism evidence="6 7">
    <name type="scientific">Piscinibacter terrae</name>
    <dbReference type="NCBI Taxonomy" id="2496871"/>
    <lineage>
        <taxon>Bacteria</taxon>
        <taxon>Pseudomonadati</taxon>
        <taxon>Pseudomonadota</taxon>
        <taxon>Betaproteobacteria</taxon>
        <taxon>Burkholderiales</taxon>
        <taxon>Sphaerotilaceae</taxon>
        <taxon>Piscinibacter</taxon>
    </lineage>
</organism>
<evidence type="ECO:0000256" key="4">
    <source>
        <dbReference type="SAM" id="SignalP"/>
    </source>
</evidence>
<reference evidence="6 7" key="2">
    <citation type="submission" date="2018-12" db="EMBL/GenBank/DDBJ databases">
        <title>Rhizobacter gummiphilus sp. nov., a rubber-degrading bacterium isolated from the soil of a botanical garden in Japan.</title>
        <authorList>
            <person name="Shunsuke S.S."/>
        </authorList>
    </citation>
    <scope>NUCLEOTIDE SEQUENCE [LARGE SCALE GENOMIC DNA]</scope>
    <source>
        <strain evidence="6 7">S-16</strain>
    </source>
</reference>
<evidence type="ECO:0000313" key="6">
    <source>
        <dbReference type="EMBL" id="RQP23471.1"/>
    </source>
</evidence>
<dbReference type="SUPFAM" id="SSF53822">
    <property type="entry name" value="Periplasmic binding protein-like I"/>
    <property type="match status" value="1"/>
</dbReference>
<dbReference type="NCBIfam" id="NF040907">
    <property type="entry name" value="ChvE"/>
    <property type="match status" value="1"/>
</dbReference>
<dbReference type="EMBL" id="QUSW01000004">
    <property type="protein sequence ID" value="RQP23471.1"/>
    <property type="molecule type" value="Genomic_DNA"/>
</dbReference>
<protein>
    <submittedName>
        <fullName evidence="6">Sugar ABC transporter substrate-binding protein</fullName>
    </submittedName>
</protein>
<dbReference type="Gene3D" id="3.40.50.2300">
    <property type="match status" value="2"/>
</dbReference>
<comment type="similarity">
    <text evidence="2">Belongs to the bacterial solute-binding protein 2 family.</text>
</comment>
<evidence type="ECO:0000256" key="3">
    <source>
        <dbReference type="ARBA" id="ARBA00022729"/>
    </source>
</evidence>
<gene>
    <name evidence="6" type="ORF">DZC73_15045</name>
</gene>
<dbReference type="RefSeq" id="WP_124541187.1">
    <property type="nucleotide sequence ID" value="NZ_QUSW01000004.1"/>
</dbReference>
<dbReference type="InterPro" id="IPR050555">
    <property type="entry name" value="Bact_Solute-Bind_Prot2"/>
</dbReference>
<comment type="caution">
    <text evidence="6">The sequence shown here is derived from an EMBL/GenBank/DDBJ whole genome shotgun (WGS) entry which is preliminary data.</text>
</comment>
<keyword evidence="7" id="KW-1185">Reference proteome</keyword>
<feature type="chain" id="PRO_5017953760" evidence="4">
    <location>
        <begin position="23"/>
        <end position="355"/>
    </location>
</feature>
<name>A0A3N7HRP6_9BURK</name>
<evidence type="ECO:0000259" key="5">
    <source>
        <dbReference type="Pfam" id="PF13407"/>
    </source>
</evidence>
<dbReference type="Proteomes" id="UP000267464">
    <property type="component" value="Unassembled WGS sequence"/>
</dbReference>
<comment type="subcellular location">
    <subcellularLocation>
        <location evidence="1">Periplasm</location>
    </subcellularLocation>
</comment>
<dbReference type="InterPro" id="IPR049784">
    <property type="entry name" value="ChvE-like"/>
</dbReference>
<dbReference type="GO" id="GO:0030288">
    <property type="term" value="C:outer membrane-bounded periplasmic space"/>
    <property type="evidence" value="ECO:0007669"/>
    <property type="project" value="TreeGrafter"/>
</dbReference>
<feature type="signal peptide" evidence="4">
    <location>
        <begin position="1"/>
        <end position="22"/>
    </location>
</feature>
<dbReference type="InterPro" id="IPR028082">
    <property type="entry name" value="Peripla_BP_I"/>
</dbReference>
<dbReference type="PANTHER" id="PTHR30036">
    <property type="entry name" value="D-XYLOSE-BINDING PERIPLASMIC PROTEIN"/>
    <property type="match status" value="1"/>
</dbReference>
<keyword evidence="3 4" id="KW-0732">Signal</keyword>
<feature type="domain" description="Periplasmic binding protein" evidence="5">
    <location>
        <begin position="32"/>
        <end position="309"/>
    </location>
</feature>
<dbReference type="AlphaFoldDB" id="A0A3N7HRP6"/>
<evidence type="ECO:0000256" key="2">
    <source>
        <dbReference type="ARBA" id="ARBA00007639"/>
    </source>
</evidence>
<dbReference type="GO" id="GO:0030246">
    <property type="term" value="F:carbohydrate binding"/>
    <property type="evidence" value="ECO:0007669"/>
    <property type="project" value="TreeGrafter"/>
</dbReference>
<dbReference type="CDD" id="cd19994">
    <property type="entry name" value="PBP1_ChvE"/>
    <property type="match status" value="1"/>
</dbReference>
<evidence type="ECO:0000313" key="7">
    <source>
        <dbReference type="Proteomes" id="UP000267464"/>
    </source>
</evidence>